<dbReference type="EMBL" id="LAZR01001927">
    <property type="protein sequence ID" value="KKN37015.1"/>
    <property type="molecule type" value="Genomic_DNA"/>
</dbReference>
<accession>A0A0F9PZB6</accession>
<comment type="caution">
    <text evidence="1">The sequence shown here is derived from an EMBL/GenBank/DDBJ whole genome shotgun (WGS) entry which is preliminary data.</text>
</comment>
<proteinExistence type="predicted"/>
<reference evidence="1" key="1">
    <citation type="journal article" date="2015" name="Nature">
        <title>Complex archaea that bridge the gap between prokaryotes and eukaryotes.</title>
        <authorList>
            <person name="Spang A."/>
            <person name="Saw J.H."/>
            <person name="Jorgensen S.L."/>
            <person name="Zaremba-Niedzwiedzka K."/>
            <person name="Martijn J."/>
            <person name="Lind A.E."/>
            <person name="van Eijk R."/>
            <person name="Schleper C."/>
            <person name="Guy L."/>
            <person name="Ettema T.J."/>
        </authorList>
    </citation>
    <scope>NUCLEOTIDE SEQUENCE</scope>
</reference>
<name>A0A0F9PZB6_9ZZZZ</name>
<protein>
    <submittedName>
        <fullName evidence="1">Uncharacterized protein</fullName>
    </submittedName>
</protein>
<evidence type="ECO:0000313" key="1">
    <source>
        <dbReference type="EMBL" id="KKN37015.1"/>
    </source>
</evidence>
<organism evidence="1">
    <name type="scientific">marine sediment metagenome</name>
    <dbReference type="NCBI Taxonomy" id="412755"/>
    <lineage>
        <taxon>unclassified sequences</taxon>
        <taxon>metagenomes</taxon>
        <taxon>ecological metagenomes</taxon>
    </lineage>
</organism>
<sequence>MSILCLKHQLPIMDGKQRKCARCVEDMAKEASKKLKIKPNFGIK</sequence>
<gene>
    <name evidence="1" type="ORF">LCGC14_0767750</name>
</gene>
<dbReference type="AlphaFoldDB" id="A0A0F9PZB6"/>